<comment type="subcellular location">
    <subcellularLocation>
        <location evidence="1">Nucleus</location>
    </subcellularLocation>
</comment>
<sequence length="230" mass="26247">MVGPHSTAEARLRVKKVLEQCEKKKISTVSFPAIGTAVIQPPPTWTKMEGRDVEIILLTPDSDEYKKIEAAFLTSSEIQNKGQWQRYSVLKQEVDKKYPEQINEQFLYHGTTKEICQKINNNGFNRSFCGRNAVAHGHGTYFALEAWYSCQHKFSSPDENGLKYVYRARVVTGMYCRSRRGMKEPDPLDPNDPQAGLFDCAVDDLEDPFIFVVFCDAGAYPDYLIIFKNI</sequence>
<organism evidence="9 10">
    <name type="scientific">Pygocentrus nattereri</name>
    <name type="common">Red-bellied piranha</name>
    <dbReference type="NCBI Taxonomy" id="42514"/>
    <lineage>
        <taxon>Eukaryota</taxon>
        <taxon>Metazoa</taxon>
        <taxon>Chordata</taxon>
        <taxon>Craniata</taxon>
        <taxon>Vertebrata</taxon>
        <taxon>Euteleostomi</taxon>
        <taxon>Actinopterygii</taxon>
        <taxon>Neopterygii</taxon>
        <taxon>Teleostei</taxon>
        <taxon>Ostariophysi</taxon>
        <taxon>Characiformes</taxon>
        <taxon>Characoidei</taxon>
        <taxon>Pygocentrus</taxon>
    </lineage>
</organism>
<reference evidence="9" key="3">
    <citation type="submission" date="2025-09" db="UniProtKB">
        <authorList>
            <consortium name="Ensembl"/>
        </authorList>
    </citation>
    <scope>IDENTIFICATION</scope>
</reference>
<dbReference type="GO" id="GO:0003714">
    <property type="term" value="F:transcription corepressor activity"/>
    <property type="evidence" value="ECO:0007669"/>
    <property type="project" value="TreeGrafter"/>
</dbReference>
<dbReference type="EC" id="2.4.2.-" evidence="7"/>
<dbReference type="PANTHER" id="PTHR14453">
    <property type="entry name" value="PARP/ZINC FINGER CCCH TYPE DOMAIN CONTAINING PROTEIN"/>
    <property type="match status" value="1"/>
</dbReference>
<protein>
    <recommendedName>
        <fullName evidence="7">Poly [ADP-ribose] polymerase</fullName>
        <shortName evidence="7">PARP</shortName>
        <ecNumber evidence="7">2.4.2.-</ecNumber>
    </recommendedName>
</protein>
<dbReference type="AlphaFoldDB" id="A0AAR2ISV0"/>
<keyword evidence="3 7" id="KW-0808">Transferase</keyword>
<evidence type="ECO:0000313" key="9">
    <source>
        <dbReference type="Ensembl" id="ENSPNAP00000041112.1"/>
    </source>
</evidence>
<keyword evidence="2 7" id="KW-0328">Glycosyltransferase</keyword>
<dbReference type="SUPFAM" id="SSF52949">
    <property type="entry name" value="Macro domain-like"/>
    <property type="match status" value="1"/>
</dbReference>
<dbReference type="GO" id="GO:0070212">
    <property type="term" value="P:protein poly-ADP-ribosylation"/>
    <property type="evidence" value="ECO:0007669"/>
    <property type="project" value="TreeGrafter"/>
</dbReference>
<dbReference type="GO" id="GO:0003950">
    <property type="term" value="F:NAD+ poly-ADP-ribosyltransferase activity"/>
    <property type="evidence" value="ECO:0007669"/>
    <property type="project" value="UniProtKB-UniRule"/>
</dbReference>
<feature type="domain" description="PARP catalytic" evidence="8">
    <location>
        <begin position="41"/>
        <end position="230"/>
    </location>
</feature>
<dbReference type="Gene3D" id="3.90.228.10">
    <property type="match status" value="1"/>
</dbReference>
<dbReference type="GO" id="GO:0005737">
    <property type="term" value="C:cytoplasm"/>
    <property type="evidence" value="ECO:0007669"/>
    <property type="project" value="TreeGrafter"/>
</dbReference>
<keyword evidence="4 7" id="KW-0520">NAD</keyword>
<dbReference type="InterPro" id="IPR012317">
    <property type="entry name" value="Poly(ADP-ribose)pol_cat_dom"/>
</dbReference>
<dbReference type="GO" id="GO:1990404">
    <property type="term" value="F:NAD+-protein mono-ADP-ribosyltransferase activity"/>
    <property type="evidence" value="ECO:0007669"/>
    <property type="project" value="TreeGrafter"/>
</dbReference>
<evidence type="ECO:0000256" key="3">
    <source>
        <dbReference type="ARBA" id="ARBA00022679"/>
    </source>
</evidence>
<evidence type="ECO:0000256" key="5">
    <source>
        <dbReference type="ARBA" id="ARBA00023242"/>
    </source>
</evidence>
<dbReference type="PROSITE" id="PS51059">
    <property type="entry name" value="PARP_CATALYTIC"/>
    <property type="match status" value="1"/>
</dbReference>
<evidence type="ECO:0000256" key="6">
    <source>
        <dbReference type="ARBA" id="ARBA00024347"/>
    </source>
</evidence>
<keyword evidence="10" id="KW-1185">Reference proteome</keyword>
<comment type="similarity">
    <text evidence="6">Belongs to the ARTD/PARP family.</text>
</comment>
<dbReference type="SUPFAM" id="SSF56399">
    <property type="entry name" value="ADP-ribosylation"/>
    <property type="match status" value="1"/>
</dbReference>
<evidence type="ECO:0000313" key="10">
    <source>
        <dbReference type="Proteomes" id="UP001501920"/>
    </source>
</evidence>
<dbReference type="Ensembl" id="ENSPNAT00000087465.1">
    <property type="protein sequence ID" value="ENSPNAP00000041112.1"/>
    <property type="gene ID" value="ENSPNAG00000005968.2"/>
</dbReference>
<dbReference type="Proteomes" id="UP001501920">
    <property type="component" value="Chromosome 6"/>
</dbReference>
<dbReference type="InterPro" id="IPR052056">
    <property type="entry name" value="Mono-ARTD/PARP"/>
</dbReference>
<evidence type="ECO:0000256" key="2">
    <source>
        <dbReference type="ARBA" id="ARBA00022676"/>
    </source>
</evidence>
<reference evidence="9 10" key="1">
    <citation type="submission" date="2020-10" db="EMBL/GenBank/DDBJ databases">
        <title>Pygocentrus nattereri (red-bellied piranha) genome, fPygNat1, primary haplotype.</title>
        <authorList>
            <person name="Myers G."/>
            <person name="Meyer A."/>
            <person name="Karagic N."/>
            <person name="Pippel M."/>
            <person name="Winkler S."/>
            <person name="Tracey A."/>
            <person name="Wood J."/>
            <person name="Formenti G."/>
            <person name="Howe K."/>
            <person name="Fedrigo O."/>
            <person name="Jarvis E.D."/>
        </authorList>
    </citation>
    <scope>NUCLEOTIDE SEQUENCE [LARGE SCALE GENOMIC DNA]</scope>
</reference>
<dbReference type="Pfam" id="PF00644">
    <property type="entry name" value="PARP"/>
    <property type="match status" value="1"/>
</dbReference>
<dbReference type="InterPro" id="IPR043472">
    <property type="entry name" value="Macro_dom-like"/>
</dbReference>
<evidence type="ECO:0000259" key="8">
    <source>
        <dbReference type="PROSITE" id="PS51059"/>
    </source>
</evidence>
<dbReference type="PANTHER" id="PTHR14453:SF101">
    <property type="entry name" value="POLY [ADP-RIBOSE] POLYMERASE"/>
    <property type="match status" value="1"/>
</dbReference>
<dbReference type="GO" id="GO:0010629">
    <property type="term" value="P:negative regulation of gene expression"/>
    <property type="evidence" value="ECO:0007669"/>
    <property type="project" value="TreeGrafter"/>
</dbReference>
<reference evidence="9" key="2">
    <citation type="submission" date="2025-08" db="UniProtKB">
        <authorList>
            <consortium name="Ensembl"/>
        </authorList>
    </citation>
    <scope>IDENTIFICATION</scope>
</reference>
<evidence type="ECO:0000256" key="4">
    <source>
        <dbReference type="ARBA" id="ARBA00023027"/>
    </source>
</evidence>
<accession>A0AAR2ISV0</accession>
<keyword evidence="5" id="KW-0539">Nucleus</keyword>
<proteinExistence type="inferred from homology"/>
<dbReference type="GeneTree" id="ENSGT00940000165390"/>
<dbReference type="GO" id="GO:0005634">
    <property type="term" value="C:nucleus"/>
    <property type="evidence" value="ECO:0007669"/>
    <property type="project" value="UniProtKB-SubCell"/>
</dbReference>
<evidence type="ECO:0000256" key="1">
    <source>
        <dbReference type="ARBA" id="ARBA00004123"/>
    </source>
</evidence>
<evidence type="ECO:0000256" key="7">
    <source>
        <dbReference type="RuleBase" id="RU362114"/>
    </source>
</evidence>
<name>A0AAR2ISV0_PYGNA</name>